<dbReference type="SUPFAM" id="SSF48065">
    <property type="entry name" value="DBL homology domain (DH-domain)"/>
    <property type="match status" value="1"/>
</dbReference>
<feature type="region of interest" description="Disordered" evidence="3">
    <location>
        <begin position="842"/>
        <end position="876"/>
    </location>
</feature>
<dbReference type="InterPro" id="IPR000219">
    <property type="entry name" value="DH_dom"/>
</dbReference>
<dbReference type="SMART" id="SM00185">
    <property type="entry name" value="ARM"/>
    <property type="match status" value="7"/>
</dbReference>
<dbReference type="Gene3D" id="1.20.900.10">
    <property type="entry name" value="Dbl homology (DH) domain"/>
    <property type="match status" value="1"/>
</dbReference>
<feature type="region of interest" description="Disordered" evidence="3">
    <location>
        <begin position="731"/>
        <end position="753"/>
    </location>
</feature>
<comment type="similarity">
    <text evidence="1">Belongs to the eutherian X-chromosome-specific Armcx family.</text>
</comment>
<dbReference type="GO" id="GO:0005085">
    <property type="term" value="F:guanyl-nucleotide exchange factor activity"/>
    <property type="evidence" value="ECO:0007669"/>
    <property type="project" value="InterPro"/>
</dbReference>
<dbReference type="GO" id="GO:0005737">
    <property type="term" value="C:cytoplasm"/>
    <property type="evidence" value="ECO:0007669"/>
    <property type="project" value="TreeGrafter"/>
</dbReference>
<feature type="repeat" description="ARM" evidence="2">
    <location>
        <begin position="221"/>
        <end position="263"/>
    </location>
</feature>
<dbReference type="InterPro" id="IPR011989">
    <property type="entry name" value="ARM-like"/>
</dbReference>
<dbReference type="InterPro" id="IPR016024">
    <property type="entry name" value="ARM-type_fold"/>
</dbReference>
<dbReference type="InterPro" id="IPR000225">
    <property type="entry name" value="Armadillo"/>
</dbReference>
<feature type="region of interest" description="Disordered" evidence="3">
    <location>
        <begin position="669"/>
        <end position="692"/>
    </location>
</feature>
<keyword evidence="6" id="KW-1185">Reference proteome</keyword>
<feature type="compositionally biased region" description="Basic and acidic residues" evidence="3">
    <location>
        <begin position="842"/>
        <end position="866"/>
    </location>
</feature>
<proteinExistence type="inferred from homology"/>
<dbReference type="InterPro" id="IPR035899">
    <property type="entry name" value="DBL_dom_sf"/>
</dbReference>
<dbReference type="Pfam" id="PF00514">
    <property type="entry name" value="Arm"/>
    <property type="match status" value="2"/>
</dbReference>
<dbReference type="CDD" id="cd00160">
    <property type="entry name" value="RhoGEF"/>
    <property type="match status" value="1"/>
</dbReference>
<dbReference type="Pfam" id="PF00621">
    <property type="entry name" value="RhoGEF"/>
    <property type="match status" value="1"/>
</dbReference>
<dbReference type="SMART" id="SM00233">
    <property type="entry name" value="PH"/>
    <property type="match status" value="1"/>
</dbReference>
<dbReference type="Gene3D" id="2.30.29.30">
    <property type="entry name" value="Pleckstrin-homology domain (PH domain)/Phosphotyrosine-binding domain (PTB)"/>
    <property type="match status" value="1"/>
</dbReference>
<dbReference type="PANTHER" id="PTHR12673">
    <property type="entry name" value="FACIOGENITAL DYSPLASIA PROTEIN"/>
    <property type="match status" value="1"/>
</dbReference>
<accession>A0AAN7YYC1</accession>
<evidence type="ECO:0000256" key="2">
    <source>
        <dbReference type="PROSITE-ProRule" id="PRU00259"/>
    </source>
</evidence>
<sequence>MSIQFDANLEQQVNQFLGDVDDFLTVKTGTTVDKLKSLLTCEEKSISYNAIAFLAFANQPAVNKDASREAGLIKLFLEYCHPSKIITVLPMVKHASMGLMFLANHSDENKKEIADLKGIDTIFELLRDLLVMIKSPPEDVKKEDIVSSLSQSLNLVIFLASLQSNREVMGTVQNFLVLNSLLGYENPQNLDLQLQIQEKSLSATNNICMHKENKENCRVAGCIENVLKLLKSTKPSIQDSSLRMLYNMTITDANREAIRRCKGLETLASMLSGQAEALTLLSLKALSNMAVDRQTIEYAINNQESVLQVIYNVFPSTYGQGCSDALLDQVLTVIQNLVSEENLIDTVAKSGIIPKLVGATKGMPLTNTTHQSILVKASCIISALITIEEVQQAAVEQGVITLLVEMIQLPSAEVRREAARALANATPYYDDVRAEIGAQGGVKLCVELLLQADKELVKQAARALVNLARNTHNEEKLYESKGLEHSIRLINSQEKDLKMLGTKLLVNLSLNEQARISFCQKGGLSIVVQLLTSTDPELQLQGAKIATNLAISGRNRKVMNEQAPDLIPALKALTSSSVSDIKLQSEVSLNNLAFPYEASYEGLDQMEDAMPIFMQSQYERDDEDDDDDEDEAEKDERRRQEEEELRLAAEKEVEERKRIMQEEVKRIEERRKAEHEKRLQEEQEQRQKKEEAEKLRLAQEAMEKLKLEQEAAAAAEAEKLRLAEEQRVVKEKEAAEQERIKQLTEQQKQKEEAEAKIALEKAKKDEAERLEKLETLRLQKEQEERIRKEKEIEDERLRVQEEERLAKERQAEEDRMRAIEEENLRLMEAEIKQREEDIRRQKVEEEERRKREEQEKKLKDQQDKASQESARLAQEAARAQKRTHIVQEIMQVEVNYVKNLTLMVRKFLHPLAQLSTSKRPLLTPDRITQIFSTIENIQNHNSIFSDGLTSRIKRWLADNKKDHLIIGDIFQKIGGFMQDYSKYINNYNQSIKTYNETKKTNLPFAQFIKKVESDPELNDRELENLLITPVQQLPRYIMLIQDLIRNTHDDHPDYKPLTEALDKIKHITGIINEKKRDAEDAFAMLQIHQQVHGKVPNNFVAPHRKFIREGAVHFGSSSGSFKDKDPIVFLFNDMVMMTIKHPNKPNEYKYRYSCQFSATTTIEELPSVNNGFIIKSNQWWSFSCSTSQEKSSWIEAIQKSLSNLPKESKVLTSKK</sequence>
<evidence type="ECO:0000259" key="4">
    <source>
        <dbReference type="PROSITE" id="PS50010"/>
    </source>
</evidence>
<gene>
    <name evidence="5" type="ORF">RB653_000969</name>
</gene>
<dbReference type="AlphaFoldDB" id="A0AAN7YYC1"/>
<dbReference type="SUPFAM" id="SSF50729">
    <property type="entry name" value="PH domain-like"/>
    <property type="match status" value="1"/>
</dbReference>
<dbReference type="SMART" id="SM00325">
    <property type="entry name" value="RhoGEF"/>
    <property type="match status" value="1"/>
</dbReference>
<dbReference type="Proteomes" id="UP001344447">
    <property type="component" value="Unassembled WGS sequence"/>
</dbReference>
<dbReference type="InterPro" id="IPR006911">
    <property type="entry name" value="ARM-rpt_dom"/>
</dbReference>
<feature type="region of interest" description="Disordered" evidence="3">
    <location>
        <begin position="618"/>
        <end position="645"/>
    </location>
</feature>
<dbReference type="InterPro" id="IPR011993">
    <property type="entry name" value="PH-like_dom_sf"/>
</dbReference>
<dbReference type="FunFam" id="1.20.900.10:FF:000003">
    <property type="entry name" value="Rho guanine nucleotide exchange factor 10 like"/>
    <property type="match status" value="1"/>
</dbReference>
<dbReference type="InterPro" id="IPR001849">
    <property type="entry name" value="PH_domain"/>
</dbReference>
<dbReference type="InterPro" id="IPR055251">
    <property type="entry name" value="SOS1_NGEF_PH"/>
</dbReference>
<evidence type="ECO:0000256" key="3">
    <source>
        <dbReference type="SAM" id="MobiDB-lite"/>
    </source>
</evidence>
<name>A0AAN7YYC1_9MYCE</name>
<comment type="caution">
    <text evidence="5">The sequence shown here is derived from an EMBL/GenBank/DDBJ whole genome shotgun (WGS) entry which is preliminary data.</text>
</comment>
<dbReference type="Gene3D" id="1.25.10.10">
    <property type="entry name" value="Leucine-rich Repeat Variant"/>
    <property type="match status" value="2"/>
</dbReference>
<dbReference type="PROSITE" id="PS50010">
    <property type="entry name" value="DH_2"/>
    <property type="match status" value="1"/>
</dbReference>
<feature type="repeat" description="ARM" evidence="2">
    <location>
        <begin position="440"/>
        <end position="482"/>
    </location>
</feature>
<dbReference type="EMBL" id="JAVFKY010000002">
    <property type="protein sequence ID" value="KAK5580942.1"/>
    <property type="molecule type" value="Genomic_DNA"/>
</dbReference>
<dbReference type="SUPFAM" id="SSF48371">
    <property type="entry name" value="ARM repeat"/>
    <property type="match status" value="2"/>
</dbReference>
<reference evidence="5 6" key="1">
    <citation type="submission" date="2023-11" db="EMBL/GenBank/DDBJ databases">
        <title>Dfirmibasis_genome.</title>
        <authorList>
            <person name="Edelbroek B."/>
            <person name="Kjellin J."/>
            <person name="Jerlstrom-Hultqvist J."/>
            <person name="Soderbom F."/>
        </authorList>
    </citation>
    <scope>NUCLEOTIDE SEQUENCE [LARGE SCALE GENOMIC DNA]</scope>
    <source>
        <strain evidence="5 6">TNS-C-14</strain>
    </source>
</reference>
<organism evidence="5 6">
    <name type="scientific">Dictyostelium firmibasis</name>
    <dbReference type="NCBI Taxonomy" id="79012"/>
    <lineage>
        <taxon>Eukaryota</taxon>
        <taxon>Amoebozoa</taxon>
        <taxon>Evosea</taxon>
        <taxon>Eumycetozoa</taxon>
        <taxon>Dictyostelia</taxon>
        <taxon>Dictyosteliales</taxon>
        <taxon>Dictyosteliaceae</taxon>
        <taxon>Dictyostelium</taxon>
    </lineage>
</organism>
<evidence type="ECO:0000313" key="6">
    <source>
        <dbReference type="Proteomes" id="UP001344447"/>
    </source>
</evidence>
<dbReference type="InterPro" id="IPR051092">
    <property type="entry name" value="FYVE_RhoGEF_PH"/>
</dbReference>
<feature type="region of interest" description="Disordered" evidence="3">
    <location>
        <begin position="789"/>
        <end position="813"/>
    </location>
</feature>
<feature type="compositionally biased region" description="Basic and acidic residues" evidence="3">
    <location>
        <begin position="634"/>
        <end position="645"/>
    </location>
</feature>
<dbReference type="Pfam" id="PF04826">
    <property type="entry name" value="Arm_2"/>
    <property type="match status" value="1"/>
</dbReference>
<dbReference type="Pfam" id="PF22697">
    <property type="entry name" value="SOS1_NGEF_PH"/>
    <property type="match status" value="1"/>
</dbReference>
<feature type="domain" description="DH" evidence="4">
    <location>
        <begin position="881"/>
        <end position="1074"/>
    </location>
</feature>
<feature type="compositionally biased region" description="Acidic residues" evidence="3">
    <location>
        <begin position="620"/>
        <end position="633"/>
    </location>
</feature>
<dbReference type="PANTHER" id="PTHR12673:SF114">
    <property type="entry name" value="DH DOMAIN-CONTAINING PROTEIN"/>
    <property type="match status" value="1"/>
</dbReference>
<dbReference type="PROSITE" id="PS50176">
    <property type="entry name" value="ARM_REPEAT"/>
    <property type="match status" value="2"/>
</dbReference>
<evidence type="ECO:0000256" key="1">
    <source>
        <dbReference type="ARBA" id="ARBA00010553"/>
    </source>
</evidence>
<evidence type="ECO:0000313" key="5">
    <source>
        <dbReference type="EMBL" id="KAK5580942.1"/>
    </source>
</evidence>
<protein>
    <recommendedName>
        <fullName evidence="4">DH domain-containing protein</fullName>
    </recommendedName>
</protein>